<proteinExistence type="predicted"/>
<dbReference type="AlphaFoldDB" id="A0AAV4TZ35"/>
<organism evidence="1 2">
    <name type="scientific">Caerostris extrusa</name>
    <name type="common">Bark spider</name>
    <name type="synonym">Caerostris bankana</name>
    <dbReference type="NCBI Taxonomy" id="172846"/>
    <lineage>
        <taxon>Eukaryota</taxon>
        <taxon>Metazoa</taxon>
        <taxon>Ecdysozoa</taxon>
        <taxon>Arthropoda</taxon>
        <taxon>Chelicerata</taxon>
        <taxon>Arachnida</taxon>
        <taxon>Araneae</taxon>
        <taxon>Araneomorphae</taxon>
        <taxon>Entelegynae</taxon>
        <taxon>Araneoidea</taxon>
        <taxon>Araneidae</taxon>
        <taxon>Caerostris</taxon>
    </lineage>
</organism>
<evidence type="ECO:0000313" key="2">
    <source>
        <dbReference type="Proteomes" id="UP001054945"/>
    </source>
</evidence>
<evidence type="ECO:0000313" key="1">
    <source>
        <dbReference type="EMBL" id="GIY51011.1"/>
    </source>
</evidence>
<accession>A0AAV4TZ35</accession>
<name>A0AAV4TZ35_CAEEX</name>
<reference evidence="1 2" key="1">
    <citation type="submission" date="2021-06" db="EMBL/GenBank/DDBJ databases">
        <title>Caerostris extrusa draft genome.</title>
        <authorList>
            <person name="Kono N."/>
            <person name="Arakawa K."/>
        </authorList>
    </citation>
    <scope>NUCLEOTIDE SEQUENCE [LARGE SCALE GENOMIC DNA]</scope>
</reference>
<gene>
    <name evidence="1" type="ORF">CEXT_713191</name>
</gene>
<dbReference type="EMBL" id="BPLR01012057">
    <property type="protein sequence ID" value="GIY51011.1"/>
    <property type="molecule type" value="Genomic_DNA"/>
</dbReference>
<protein>
    <submittedName>
        <fullName evidence="1">Uncharacterized protein</fullName>
    </submittedName>
</protein>
<comment type="caution">
    <text evidence="1">The sequence shown here is derived from an EMBL/GenBank/DDBJ whole genome shotgun (WGS) entry which is preliminary data.</text>
</comment>
<sequence length="115" mass="13305">MKRILFKKVTYQLQIIRRLLLLQQSVHPHFQCPSLMMRKSNANLSRKAPFFETSSLPRILPRKDGGKLVFPMSLLSEANSSLASEKRLLRSQAQWIFNYMATCYWQKVGGESSSI</sequence>
<dbReference type="Proteomes" id="UP001054945">
    <property type="component" value="Unassembled WGS sequence"/>
</dbReference>
<keyword evidence="2" id="KW-1185">Reference proteome</keyword>